<dbReference type="EMBL" id="AP015037">
    <property type="protein sequence ID" value="BAT85670.1"/>
    <property type="molecule type" value="Genomic_DNA"/>
</dbReference>
<dbReference type="InterPro" id="IPR044629">
    <property type="entry name" value="GSTL1/2/3"/>
</dbReference>
<reference evidence="1 2" key="1">
    <citation type="journal article" date="2015" name="Sci. Rep.">
        <title>The power of single molecule real-time sequencing technology in the de novo assembly of a eukaryotic genome.</title>
        <authorList>
            <person name="Sakai H."/>
            <person name="Naito K."/>
            <person name="Ogiso-Tanaka E."/>
            <person name="Takahashi Y."/>
            <person name="Iseki K."/>
            <person name="Muto C."/>
            <person name="Satou K."/>
            <person name="Teruya K."/>
            <person name="Shiroma A."/>
            <person name="Shimoji M."/>
            <person name="Hirano T."/>
            <person name="Itoh T."/>
            <person name="Kaga A."/>
            <person name="Tomooka N."/>
        </authorList>
    </citation>
    <scope>NUCLEOTIDE SEQUENCE [LARGE SCALE GENOMIC DNA]</scope>
    <source>
        <strain evidence="2">cv. Shumari</strain>
    </source>
</reference>
<dbReference type="PANTHER" id="PTHR44328">
    <property type="entry name" value="GLUTATHIONE S-TRANSFERASE L1"/>
    <property type="match status" value="1"/>
</dbReference>
<organism evidence="1 2">
    <name type="scientific">Vigna angularis var. angularis</name>
    <dbReference type="NCBI Taxonomy" id="157739"/>
    <lineage>
        <taxon>Eukaryota</taxon>
        <taxon>Viridiplantae</taxon>
        <taxon>Streptophyta</taxon>
        <taxon>Embryophyta</taxon>
        <taxon>Tracheophyta</taxon>
        <taxon>Spermatophyta</taxon>
        <taxon>Magnoliopsida</taxon>
        <taxon>eudicotyledons</taxon>
        <taxon>Gunneridae</taxon>
        <taxon>Pentapetalae</taxon>
        <taxon>rosids</taxon>
        <taxon>fabids</taxon>
        <taxon>Fabales</taxon>
        <taxon>Fabaceae</taxon>
        <taxon>Papilionoideae</taxon>
        <taxon>50 kb inversion clade</taxon>
        <taxon>NPAAA clade</taxon>
        <taxon>indigoferoid/millettioid clade</taxon>
        <taxon>Phaseoleae</taxon>
        <taxon>Vigna</taxon>
    </lineage>
</organism>
<dbReference type="AlphaFoldDB" id="A0A0S3RYL1"/>
<dbReference type="Gene3D" id="3.40.30.10">
    <property type="entry name" value="Glutaredoxin"/>
    <property type="match status" value="1"/>
</dbReference>
<gene>
    <name evidence="1" type="primary">Vigan.04G324200</name>
    <name evidence="1" type="ORF">VIGAN_04324200</name>
</gene>
<accession>A0A0S3RYL1</accession>
<dbReference type="Proteomes" id="UP000291084">
    <property type="component" value="Chromosome 4"/>
</dbReference>
<proteinExistence type="predicted"/>
<evidence type="ECO:0008006" key="3">
    <source>
        <dbReference type="Google" id="ProtNLM"/>
    </source>
</evidence>
<evidence type="ECO:0000313" key="1">
    <source>
        <dbReference type="EMBL" id="BAT85670.1"/>
    </source>
</evidence>
<keyword evidence="2" id="KW-1185">Reference proteome</keyword>
<dbReference type="GO" id="GO:0004364">
    <property type="term" value="F:glutathione transferase activity"/>
    <property type="evidence" value="ECO:0007669"/>
    <property type="project" value="InterPro"/>
</dbReference>
<evidence type="ECO:0000313" key="2">
    <source>
        <dbReference type="Proteomes" id="UP000291084"/>
    </source>
</evidence>
<name>A0A0S3RYL1_PHAAN</name>
<sequence length="122" mass="14680">MQFWTHFLSSPKLRKQTLQHIHGKCRRAKSSYSPPLTSTSKPPPLFDGTTRLYISYLCPYAQSVWITRDYKVIYYFKDYRTRSNWLPLIFQTGLPSIRRKSTQKTRYHHWSTMGWSWEKVSI</sequence>
<dbReference type="PANTHER" id="PTHR44328:SF16">
    <property type="entry name" value="PROTEIN IN2-1 HOMOLOG B"/>
    <property type="match status" value="1"/>
</dbReference>
<protein>
    <recommendedName>
        <fullName evidence="3">GST N-terminal domain-containing protein</fullName>
    </recommendedName>
</protein>